<comment type="caution">
    <text evidence="5">The sequence shown here is derived from an EMBL/GenBank/DDBJ whole genome shotgun (WGS) entry which is preliminary data.</text>
</comment>
<dbReference type="GO" id="GO:0016020">
    <property type="term" value="C:membrane"/>
    <property type="evidence" value="ECO:0007669"/>
    <property type="project" value="InterPro"/>
</dbReference>
<feature type="domain" description="Solute-binding protein family 3/N-terminal" evidence="3">
    <location>
        <begin position="26"/>
        <end position="274"/>
    </location>
</feature>
<protein>
    <submittedName>
        <fullName evidence="5">Nopaline-binding periplasmic protein</fullName>
    </submittedName>
</protein>
<dbReference type="InterPro" id="IPR001638">
    <property type="entry name" value="Solute-binding_3/MltF_N"/>
</dbReference>
<dbReference type="SUPFAM" id="SSF53850">
    <property type="entry name" value="Periplasmic binding protein-like II"/>
    <property type="match status" value="1"/>
</dbReference>
<evidence type="ECO:0000259" key="4">
    <source>
        <dbReference type="SMART" id="SM00079"/>
    </source>
</evidence>
<dbReference type="Gene3D" id="3.40.190.10">
    <property type="entry name" value="Periplasmic binding protein-like II"/>
    <property type="match status" value="2"/>
</dbReference>
<dbReference type="InterPro" id="IPR001320">
    <property type="entry name" value="Iontro_rcpt_C"/>
</dbReference>
<name>A0A9W6JRG3_9HYPH</name>
<feature type="signal peptide" evidence="2">
    <location>
        <begin position="1"/>
        <end position="21"/>
    </location>
</feature>
<sequence length="279" mass="29921">MKKLMLALALATTMGLAPVLAQEPMKVTIATEGSSPPWNSTDPTGKLIGFDVDLGYELCRRMGATCTFVAQDWDGIIPALTVGKYDAIMGGMSITEKRKKTIDFSTPYAVGFNQIVMRKGLGLPPTDAKAKLNLTQMDASKQATIDTLRTALSGRTLGVLRSSNSEVVVNELFGKVATIRSYDTNENMTMDVAAGRVDGTLADYFVLKTFLESKDGDVAEFYGPMLNGGPWGPGAGIGIRKTDPQLKVAFDKAIASANEDGAIMALTEKWFGMDMSPPK</sequence>
<reference evidence="5" key="1">
    <citation type="journal article" date="2014" name="Int. J. Syst. Evol. Microbiol.">
        <title>Complete genome sequence of Corynebacterium casei LMG S-19264T (=DSM 44701T), isolated from a smear-ripened cheese.</title>
        <authorList>
            <consortium name="US DOE Joint Genome Institute (JGI-PGF)"/>
            <person name="Walter F."/>
            <person name="Albersmeier A."/>
            <person name="Kalinowski J."/>
            <person name="Ruckert C."/>
        </authorList>
    </citation>
    <scope>NUCLEOTIDE SEQUENCE</scope>
    <source>
        <strain evidence="5">VKM B-2789</strain>
    </source>
</reference>
<evidence type="ECO:0000313" key="5">
    <source>
        <dbReference type="EMBL" id="GLK82411.1"/>
    </source>
</evidence>
<accession>A0A9W6JRG3</accession>
<dbReference type="GO" id="GO:0015276">
    <property type="term" value="F:ligand-gated monoatomic ion channel activity"/>
    <property type="evidence" value="ECO:0007669"/>
    <property type="project" value="InterPro"/>
</dbReference>
<dbReference type="PANTHER" id="PTHR35936">
    <property type="entry name" value="MEMBRANE-BOUND LYTIC MUREIN TRANSGLYCOSYLASE F"/>
    <property type="match status" value="1"/>
</dbReference>
<evidence type="ECO:0000259" key="3">
    <source>
        <dbReference type="SMART" id="SM00062"/>
    </source>
</evidence>
<organism evidence="5 6">
    <name type="scientific">Ancylobacter defluvii</name>
    <dbReference type="NCBI Taxonomy" id="1282440"/>
    <lineage>
        <taxon>Bacteria</taxon>
        <taxon>Pseudomonadati</taxon>
        <taxon>Pseudomonadota</taxon>
        <taxon>Alphaproteobacteria</taxon>
        <taxon>Hyphomicrobiales</taxon>
        <taxon>Xanthobacteraceae</taxon>
        <taxon>Ancylobacter</taxon>
    </lineage>
</organism>
<dbReference type="SMART" id="SM00062">
    <property type="entry name" value="PBPb"/>
    <property type="match status" value="1"/>
</dbReference>
<evidence type="ECO:0000256" key="2">
    <source>
        <dbReference type="SAM" id="SignalP"/>
    </source>
</evidence>
<dbReference type="EMBL" id="BSFM01000003">
    <property type="protein sequence ID" value="GLK82411.1"/>
    <property type="molecule type" value="Genomic_DNA"/>
</dbReference>
<feature type="chain" id="PRO_5040852767" evidence="2">
    <location>
        <begin position="22"/>
        <end position="279"/>
    </location>
</feature>
<keyword evidence="6" id="KW-1185">Reference proteome</keyword>
<evidence type="ECO:0000256" key="1">
    <source>
        <dbReference type="ARBA" id="ARBA00022729"/>
    </source>
</evidence>
<reference evidence="5" key="2">
    <citation type="submission" date="2023-01" db="EMBL/GenBank/DDBJ databases">
        <authorList>
            <person name="Sun Q."/>
            <person name="Evtushenko L."/>
        </authorList>
    </citation>
    <scope>NUCLEOTIDE SEQUENCE</scope>
    <source>
        <strain evidence="5">VKM B-2789</strain>
    </source>
</reference>
<dbReference type="SMART" id="SM00079">
    <property type="entry name" value="PBPe"/>
    <property type="match status" value="1"/>
</dbReference>
<evidence type="ECO:0000313" key="6">
    <source>
        <dbReference type="Proteomes" id="UP001143330"/>
    </source>
</evidence>
<dbReference type="Pfam" id="PF00497">
    <property type="entry name" value="SBP_bac_3"/>
    <property type="match status" value="1"/>
</dbReference>
<dbReference type="Proteomes" id="UP001143330">
    <property type="component" value="Unassembled WGS sequence"/>
</dbReference>
<keyword evidence="1 2" id="KW-0732">Signal</keyword>
<dbReference type="RefSeq" id="WP_213363056.1">
    <property type="nucleotide sequence ID" value="NZ_BSFM01000003.1"/>
</dbReference>
<gene>
    <name evidence="5" type="primary">nocT</name>
    <name evidence="5" type="ORF">GCM10017653_04800</name>
</gene>
<proteinExistence type="predicted"/>
<dbReference type="PANTHER" id="PTHR35936:SF19">
    <property type="entry name" value="AMINO-ACID-BINDING PROTEIN YXEM-RELATED"/>
    <property type="match status" value="1"/>
</dbReference>
<dbReference type="AlphaFoldDB" id="A0A9W6JRG3"/>
<feature type="domain" description="Ionotropic glutamate receptor C-terminal" evidence="4">
    <location>
        <begin position="26"/>
        <end position="273"/>
    </location>
</feature>